<accession>A0ABQ3VM94</accession>
<keyword evidence="3" id="KW-1185">Reference proteome</keyword>
<evidence type="ECO:0000313" key="2">
    <source>
        <dbReference type="EMBL" id="GHO86910.1"/>
    </source>
</evidence>
<reference evidence="2 3" key="1">
    <citation type="journal article" date="2021" name="Int. J. Syst. Evol. Microbiol.">
        <title>Reticulibacter mediterranei gen. nov., sp. nov., within the new family Reticulibacteraceae fam. nov., and Ktedonospora formicarum gen. nov., sp. nov., Ktedonobacter robiniae sp. nov., Dictyobacter formicarum sp. nov. and Dictyobacter arantiisoli sp. nov., belonging to the class Ktedonobacteria.</title>
        <authorList>
            <person name="Yabe S."/>
            <person name="Zheng Y."/>
            <person name="Wang C.M."/>
            <person name="Sakai Y."/>
            <person name="Abe K."/>
            <person name="Yokota A."/>
            <person name="Donadio S."/>
            <person name="Cavaletti L."/>
            <person name="Monciardini P."/>
        </authorList>
    </citation>
    <scope>NUCLEOTIDE SEQUENCE [LARGE SCALE GENOMIC DNA]</scope>
    <source>
        <strain evidence="2 3">SOSP1-9</strain>
    </source>
</reference>
<dbReference type="EMBL" id="BNJJ01000014">
    <property type="protein sequence ID" value="GHO86910.1"/>
    <property type="molecule type" value="Genomic_DNA"/>
</dbReference>
<feature type="region of interest" description="Disordered" evidence="1">
    <location>
        <begin position="36"/>
        <end position="70"/>
    </location>
</feature>
<comment type="caution">
    <text evidence="2">The sequence shown here is derived from an EMBL/GenBank/DDBJ whole genome shotgun (WGS) entry which is preliminary data.</text>
</comment>
<evidence type="ECO:0000313" key="3">
    <source>
        <dbReference type="Proteomes" id="UP000635565"/>
    </source>
</evidence>
<name>A0ABQ3VM94_9CHLR</name>
<organism evidence="2 3">
    <name type="scientific">Dictyobacter formicarum</name>
    <dbReference type="NCBI Taxonomy" id="2778368"/>
    <lineage>
        <taxon>Bacteria</taxon>
        <taxon>Bacillati</taxon>
        <taxon>Chloroflexota</taxon>
        <taxon>Ktedonobacteria</taxon>
        <taxon>Ktedonobacterales</taxon>
        <taxon>Dictyobacteraceae</taxon>
        <taxon>Dictyobacter</taxon>
    </lineage>
</organism>
<evidence type="ECO:0000256" key="1">
    <source>
        <dbReference type="SAM" id="MobiDB-lite"/>
    </source>
</evidence>
<dbReference type="Proteomes" id="UP000635565">
    <property type="component" value="Unassembled WGS sequence"/>
</dbReference>
<gene>
    <name evidence="2" type="ORF">KSZ_49160</name>
</gene>
<protein>
    <submittedName>
        <fullName evidence="2">Uncharacterized protein</fullName>
    </submittedName>
</protein>
<sequence length="70" mass="7562">MRFVPPALTLRAFSAQKIFLVCDAEQVLLTCSASHTKKTSSGAYAPVRKQRASYGDGSPALSKSASTRWN</sequence>
<proteinExistence type="predicted"/>
<feature type="compositionally biased region" description="Polar residues" evidence="1">
    <location>
        <begin position="61"/>
        <end position="70"/>
    </location>
</feature>